<reference evidence="1 2" key="2">
    <citation type="journal article" date="2011" name="Stand. Genomic Sci.">
        <title>Complete genome sequence of Staphylothermus hellenicus P8.</title>
        <authorList>
            <person name="Anderson I."/>
            <person name="Wirth R."/>
            <person name="Lucas S."/>
            <person name="Copeland A."/>
            <person name="Lapidus A."/>
            <person name="Cheng J.F."/>
            <person name="Goodwin L."/>
            <person name="Pitluck S."/>
            <person name="Davenport K."/>
            <person name="Detter J.C."/>
            <person name="Han C."/>
            <person name="Tapia R."/>
            <person name="Land M."/>
            <person name="Hauser L."/>
            <person name="Pati A."/>
            <person name="Mikhailova N."/>
            <person name="Woyke T."/>
            <person name="Klenk H.P."/>
            <person name="Kyrpides N."/>
            <person name="Ivanova N."/>
        </authorList>
    </citation>
    <scope>NUCLEOTIDE SEQUENCE [LARGE SCALE GENOMIC DNA]</scope>
    <source>
        <strain evidence="2">DSM 12710 / JCM 10830 / BK20S6-10-b1 / P8</strain>
    </source>
</reference>
<proteinExistence type="predicted"/>
<gene>
    <name evidence="1" type="ordered locus">Shell_0498</name>
</gene>
<dbReference type="GeneID" id="9233787"/>
<sequence>MENYIKVKKEVKKAIEEIRRRNPGANFGEAFQYLLGVREALENDELDRALELARKAQLAAKPTTDYLLSRARKLDNEGGKAFESGRFSDAIEKWRIALEEYESALELAGRRRGRERLWRGLGAQ</sequence>
<organism evidence="1 2">
    <name type="scientific">Staphylothermus hellenicus (strain DSM 12710 / JCM 10830 / BK20S6-10-b1 / P8)</name>
    <dbReference type="NCBI Taxonomy" id="591019"/>
    <lineage>
        <taxon>Archaea</taxon>
        <taxon>Thermoproteota</taxon>
        <taxon>Thermoprotei</taxon>
        <taxon>Desulfurococcales</taxon>
        <taxon>Desulfurococcaceae</taxon>
        <taxon>Staphylothermus</taxon>
    </lineage>
</organism>
<reference evidence="2" key="1">
    <citation type="submission" date="2010-05" db="EMBL/GenBank/DDBJ databases">
        <title>Complete sequence of Staphylothermus hellenicus DSM 12710.</title>
        <authorList>
            <consortium name="US DOE Joint Genome Institute"/>
            <person name="Lucas S."/>
            <person name="Copeland A."/>
            <person name="Lapidus A."/>
            <person name="Cheng J.-F."/>
            <person name="Bruce D."/>
            <person name="Goodwin L."/>
            <person name="Pitluck S."/>
            <person name="Davenport K."/>
            <person name="Detter J.C."/>
            <person name="Han C."/>
            <person name="Tapia R."/>
            <person name="Larimer F."/>
            <person name="Land M."/>
            <person name="Hauser L."/>
            <person name="Kyrpides N."/>
            <person name="Mikhailova N."/>
            <person name="Anderson I.J."/>
            <person name="Woyke T."/>
        </authorList>
    </citation>
    <scope>NUCLEOTIDE SEQUENCE [LARGE SCALE GENOMIC DNA]</scope>
    <source>
        <strain evidence="2">DSM 12710 / JCM 10830 / BK20S6-10-b1 / P8</strain>
    </source>
</reference>
<keyword evidence="2" id="KW-1185">Reference proteome</keyword>
<dbReference type="AlphaFoldDB" id="D7DBT2"/>
<protein>
    <submittedName>
        <fullName evidence="1">Uncharacterized protein</fullName>
    </submittedName>
</protein>
<evidence type="ECO:0000313" key="2">
    <source>
        <dbReference type="Proteomes" id="UP000002573"/>
    </source>
</evidence>
<dbReference type="HOGENOM" id="CLU_1998833_0_0_2"/>
<evidence type="ECO:0000313" key="1">
    <source>
        <dbReference type="EMBL" id="ADI31629.1"/>
    </source>
</evidence>
<dbReference type="EMBL" id="CP002051">
    <property type="protein sequence ID" value="ADI31629.1"/>
    <property type="molecule type" value="Genomic_DNA"/>
</dbReference>
<dbReference type="STRING" id="591019.Shell_0498"/>
<dbReference type="Proteomes" id="UP000002573">
    <property type="component" value="Chromosome"/>
</dbReference>
<name>D7DBT2_STAHD</name>
<dbReference type="KEGG" id="shc:Shell_0498"/>
<accession>D7DBT2</accession>
<dbReference type="RefSeq" id="WP_013142827.1">
    <property type="nucleotide sequence ID" value="NC_014205.1"/>
</dbReference>